<evidence type="ECO:0000256" key="2">
    <source>
        <dbReference type="ARBA" id="ARBA00022679"/>
    </source>
</evidence>
<keyword evidence="8" id="KW-1185">Reference proteome</keyword>
<evidence type="ECO:0000256" key="1">
    <source>
        <dbReference type="ARBA" id="ARBA00012486"/>
    </source>
</evidence>
<keyword evidence="3" id="KW-0547">Nucleotide-binding</keyword>
<dbReference type="SUPFAM" id="SSF54495">
    <property type="entry name" value="UBC-like"/>
    <property type="match status" value="1"/>
</dbReference>
<dbReference type="FunFam" id="3.10.110.10:FF:000028">
    <property type="entry name" value="Probable ubiquitin-conjugating enzyme E2 23"/>
    <property type="match status" value="1"/>
</dbReference>
<reference evidence="7" key="1">
    <citation type="submission" date="2023-03" db="EMBL/GenBank/DDBJ databases">
        <authorList>
            <person name="Julca I."/>
        </authorList>
    </citation>
    <scope>NUCLEOTIDE SEQUENCE</scope>
</reference>
<keyword evidence="2" id="KW-0808">Transferase</keyword>
<organism evidence="7 8">
    <name type="scientific">Oldenlandia corymbosa var. corymbosa</name>
    <dbReference type="NCBI Taxonomy" id="529605"/>
    <lineage>
        <taxon>Eukaryota</taxon>
        <taxon>Viridiplantae</taxon>
        <taxon>Streptophyta</taxon>
        <taxon>Embryophyta</taxon>
        <taxon>Tracheophyta</taxon>
        <taxon>Spermatophyta</taxon>
        <taxon>Magnoliopsida</taxon>
        <taxon>eudicotyledons</taxon>
        <taxon>Gunneridae</taxon>
        <taxon>Pentapetalae</taxon>
        <taxon>asterids</taxon>
        <taxon>lamiids</taxon>
        <taxon>Gentianales</taxon>
        <taxon>Rubiaceae</taxon>
        <taxon>Rubioideae</taxon>
        <taxon>Spermacoceae</taxon>
        <taxon>Hedyotis-Oldenlandia complex</taxon>
        <taxon>Oldenlandia</taxon>
    </lineage>
</organism>
<evidence type="ECO:0000313" key="7">
    <source>
        <dbReference type="EMBL" id="CAI9107246.1"/>
    </source>
</evidence>
<dbReference type="CDD" id="cd23837">
    <property type="entry name" value="UBCc_UBE2O"/>
    <property type="match status" value="1"/>
</dbReference>
<protein>
    <recommendedName>
        <fullName evidence="1">E2 ubiquitin-conjugating enzyme</fullName>
        <ecNumber evidence="1">2.3.2.23</ecNumber>
    </recommendedName>
</protein>
<dbReference type="Proteomes" id="UP001161247">
    <property type="component" value="Chromosome 5"/>
</dbReference>
<evidence type="ECO:0000259" key="6">
    <source>
        <dbReference type="PROSITE" id="PS50127"/>
    </source>
</evidence>
<evidence type="ECO:0000313" key="8">
    <source>
        <dbReference type="Proteomes" id="UP001161247"/>
    </source>
</evidence>
<dbReference type="SMART" id="SM00212">
    <property type="entry name" value="UBCc"/>
    <property type="match status" value="1"/>
</dbReference>
<evidence type="ECO:0000256" key="3">
    <source>
        <dbReference type="ARBA" id="ARBA00022741"/>
    </source>
</evidence>
<dbReference type="PANTHER" id="PTHR46116">
    <property type="entry name" value="(E3-INDEPENDENT) E2 UBIQUITIN-CONJUGATING ENZYME"/>
    <property type="match status" value="1"/>
</dbReference>
<dbReference type="Gene3D" id="3.10.110.10">
    <property type="entry name" value="Ubiquitin Conjugating Enzyme"/>
    <property type="match status" value="1"/>
</dbReference>
<evidence type="ECO:0000256" key="4">
    <source>
        <dbReference type="ARBA" id="ARBA00022786"/>
    </source>
</evidence>
<dbReference type="InterPro" id="IPR000608">
    <property type="entry name" value="UBC"/>
</dbReference>
<dbReference type="InterPro" id="IPR016135">
    <property type="entry name" value="UBQ-conjugating_enzyme/RWD"/>
</dbReference>
<keyword evidence="5" id="KW-0067">ATP-binding</keyword>
<dbReference type="EC" id="2.3.2.23" evidence="1"/>
<dbReference type="PANTHER" id="PTHR46116:SF41">
    <property type="entry name" value="UBIQUITIN-CONJUGATING ENZYME E2 25-RELATED"/>
    <property type="match status" value="1"/>
</dbReference>
<proteinExistence type="predicted"/>
<keyword evidence="4" id="KW-0833">Ubl conjugation pathway</keyword>
<dbReference type="AlphaFoldDB" id="A0AAV1DHB0"/>
<accession>A0AAV1DHB0</accession>
<evidence type="ECO:0000256" key="5">
    <source>
        <dbReference type="ARBA" id="ARBA00022840"/>
    </source>
</evidence>
<dbReference type="Pfam" id="PF00179">
    <property type="entry name" value="UQ_con"/>
    <property type="match status" value="1"/>
</dbReference>
<feature type="domain" description="UBC core" evidence="6">
    <location>
        <begin position="65"/>
        <end position="222"/>
    </location>
</feature>
<dbReference type="EMBL" id="OX459122">
    <property type="protein sequence ID" value="CAI9107246.1"/>
    <property type="molecule type" value="Genomic_DNA"/>
</dbReference>
<sequence length="336" mass="38812">MEKDKVVTLKQNKQVPVTETVDAADNMFEDARDSFVFEKFDIVDDFSDHHFAKNATPWTKQPPKEWAKKIQGEWRILQNHLPDTIFVRVYESRMDLLRAAIIGAEGTPYHDGLFFFDVSFPSNYPSVPPLVYYYSRSYRINPNLYNNGTVCLSLLNTWYGRGKELWIPKESTILQVLVSIQGLILNSKPFFNEPGVSYLPFMGKLSKEYNENTFMFSLKTMVCSIKNPPKHFEELVAGHFSRRARDILVACKSYIDGAQVGCLVKGSVQDPKQSNKRCSEYFRKHLAEYITILVEAFREMGVNDCDEFLSLTQNATAAKISAPKKFWFFFYHQFTS</sequence>
<dbReference type="GO" id="GO:0005524">
    <property type="term" value="F:ATP binding"/>
    <property type="evidence" value="ECO:0007669"/>
    <property type="project" value="UniProtKB-KW"/>
</dbReference>
<gene>
    <name evidence="7" type="ORF">OLC1_LOCUS15602</name>
</gene>
<dbReference type="GO" id="GO:0061631">
    <property type="term" value="F:ubiquitin conjugating enzyme activity"/>
    <property type="evidence" value="ECO:0007669"/>
    <property type="project" value="UniProtKB-EC"/>
</dbReference>
<dbReference type="PROSITE" id="PS50127">
    <property type="entry name" value="UBC_2"/>
    <property type="match status" value="1"/>
</dbReference>
<name>A0AAV1DHB0_OLDCO</name>